<dbReference type="AlphaFoldDB" id="A0A8J5JBP7"/>
<comment type="caution">
    <text evidence="1">The sequence shown here is derived from an EMBL/GenBank/DDBJ whole genome shotgun (WGS) entry which is preliminary data.</text>
</comment>
<keyword evidence="2" id="KW-1185">Reference proteome</keyword>
<gene>
    <name evidence="1" type="ORF">JG688_00003029</name>
</gene>
<evidence type="ECO:0000313" key="2">
    <source>
        <dbReference type="Proteomes" id="UP000709295"/>
    </source>
</evidence>
<accession>A0A8J5JBP7</accession>
<reference evidence="1" key="1">
    <citation type="submission" date="2021-01" db="EMBL/GenBank/DDBJ databases">
        <title>Phytophthora aleatoria, a newly-described species from Pinus radiata is distinct from Phytophthora cactorum isolates based on comparative genomics.</title>
        <authorList>
            <person name="Mcdougal R."/>
            <person name="Panda P."/>
            <person name="Williams N."/>
            <person name="Studholme D.J."/>
        </authorList>
    </citation>
    <scope>NUCLEOTIDE SEQUENCE</scope>
    <source>
        <strain evidence="1">NZFS 4037</strain>
    </source>
</reference>
<sequence length="114" mass="12835">MEPGKVNRLAKYGRRTINIRDVFLTAPESTAFFRDYAFNENKSLVQEVSAGHRKVWECTSDVCQWQVTLSKKSKAKRANTKKIPSVPPMHGLYPTQASCILLAVIPSASVHWNS</sequence>
<evidence type="ECO:0000313" key="1">
    <source>
        <dbReference type="EMBL" id="KAG6974516.1"/>
    </source>
</evidence>
<dbReference type="EMBL" id="JAENGY010000087">
    <property type="protein sequence ID" value="KAG6974516.1"/>
    <property type="molecule type" value="Genomic_DNA"/>
</dbReference>
<protein>
    <submittedName>
        <fullName evidence="1">Uncharacterized protein</fullName>
    </submittedName>
</protein>
<name>A0A8J5JBP7_9STRA</name>
<dbReference type="Proteomes" id="UP000709295">
    <property type="component" value="Unassembled WGS sequence"/>
</dbReference>
<organism evidence="1 2">
    <name type="scientific">Phytophthora aleatoria</name>
    <dbReference type="NCBI Taxonomy" id="2496075"/>
    <lineage>
        <taxon>Eukaryota</taxon>
        <taxon>Sar</taxon>
        <taxon>Stramenopiles</taxon>
        <taxon>Oomycota</taxon>
        <taxon>Peronosporomycetes</taxon>
        <taxon>Peronosporales</taxon>
        <taxon>Peronosporaceae</taxon>
        <taxon>Phytophthora</taxon>
    </lineage>
</organism>
<proteinExistence type="predicted"/>